<feature type="compositionally biased region" description="Polar residues" evidence="2">
    <location>
        <begin position="582"/>
        <end position="601"/>
    </location>
</feature>
<dbReference type="OrthoDB" id="2420415at2759"/>
<dbReference type="Proteomes" id="UP000639338">
    <property type="component" value="Unassembled WGS sequence"/>
</dbReference>
<sequence length="899" mass="103986">MSDMMDCDEITTNPEFLKYLTMVVMGSPDDIEIGWNNLNKYDEKLQDNNLHDISDIIRMIVGREIKNINQVPKLMIYFSQKLKDNPFDVNNLHTNNYTLFLKNTAYNDIELLSDIIDTLLLHKNIYLSTLTSKLKFCEAAVRCLGDFKMPDQPNLIVTYRKSSLSIQQSINKLFDDINIIDKEKLIFKCLETLYDIISDINKNYIPGAALVGILQLVQDATIEKSVRWIIVISKNDDCLEEALKTLCTWLTQCLHDTTLNKWITNFINCLEEVKKYNVLTTFADEFLPKMIQLLKVPMARSHSVAVIYRILRSQSTPTLFHRVIKDIEITFINLSNDTSDSSKNALQSLVDCTKALILRFPGYSIYNKLEKAFPLEPRNEVVNKILKGPQWIGDNNNYDNKIVTNKYYFNNYGKVGLTNLGNTCYMNSVLQALVMTKQFCQQVLLYKSTIDNNNTNIILKKLQNLFALLLYSKRITLSPTEVLYASRPAYFTPGQQQDSSEFLCHLLDVIYEQEKSISSQTDDIIKILNPKINEPTCDVEEISMDIDTCGTIKRWTTEEDLTEGTTLIKTHSLDDFTDGNELATTPQLSDSHSDSTDSGIQSVGGDDTLSTNLVYRVFGGESKITYKCAQCNTSSHNTDKFRDLQLCFPEKIQENQDVSVQDLINYYLTPEKLTGDNKYRCDKCIELCDAQRIIKILRSPSHLILTLKHFHYDTESRLRTKLRHKVIYNETIKLPVTTQSSTIDENYKLYAAVVHCGYSMDYGHYFTYARDSKLNWYKFNDSYVSKTTFEDFKCLESPDTPYILFYEKIQDNHSIDNNNNDDNDKPDIKNLNKYLQDLINNDHLSYNDDFNKQNEKKNSQSERNILTTYKKNDNYDDDNNPPPSNCRSEIDMQHNRYLF</sequence>
<dbReference type="AlphaFoldDB" id="A0A835CMN4"/>
<dbReference type="GO" id="GO:0005634">
    <property type="term" value="C:nucleus"/>
    <property type="evidence" value="ECO:0007669"/>
    <property type="project" value="TreeGrafter"/>
</dbReference>
<dbReference type="PANTHER" id="PTHR24006:SF908">
    <property type="entry name" value="DEUBIQUITINATING APOPTOTIC INHIBITOR, ISOFORM A"/>
    <property type="match status" value="1"/>
</dbReference>
<dbReference type="GO" id="GO:0016579">
    <property type="term" value="P:protein deubiquitination"/>
    <property type="evidence" value="ECO:0007669"/>
    <property type="project" value="InterPro"/>
</dbReference>
<organism evidence="4 5">
    <name type="scientific">Aphidius gifuensis</name>
    <name type="common">Parasitoid wasp</name>
    <dbReference type="NCBI Taxonomy" id="684658"/>
    <lineage>
        <taxon>Eukaryota</taxon>
        <taxon>Metazoa</taxon>
        <taxon>Ecdysozoa</taxon>
        <taxon>Arthropoda</taxon>
        <taxon>Hexapoda</taxon>
        <taxon>Insecta</taxon>
        <taxon>Pterygota</taxon>
        <taxon>Neoptera</taxon>
        <taxon>Endopterygota</taxon>
        <taxon>Hymenoptera</taxon>
        <taxon>Apocrita</taxon>
        <taxon>Ichneumonoidea</taxon>
        <taxon>Braconidae</taxon>
        <taxon>Aphidiinae</taxon>
        <taxon>Aphidius</taxon>
    </lineage>
</organism>
<proteinExistence type="inferred from homology"/>
<dbReference type="PROSITE" id="PS00972">
    <property type="entry name" value="USP_1"/>
    <property type="match status" value="1"/>
</dbReference>
<comment type="similarity">
    <text evidence="1">Belongs to the peptidase C19 family.</text>
</comment>
<feature type="domain" description="USP" evidence="3">
    <location>
        <begin position="415"/>
        <end position="809"/>
    </location>
</feature>
<dbReference type="PANTHER" id="PTHR24006">
    <property type="entry name" value="UBIQUITIN CARBOXYL-TERMINAL HYDROLASE"/>
    <property type="match status" value="1"/>
</dbReference>
<protein>
    <recommendedName>
        <fullName evidence="3">USP domain-containing protein</fullName>
    </recommendedName>
</protein>
<dbReference type="InterPro" id="IPR038765">
    <property type="entry name" value="Papain-like_cys_pep_sf"/>
</dbReference>
<accession>A0A835CMN4</accession>
<comment type="caution">
    <text evidence="4">The sequence shown here is derived from an EMBL/GenBank/DDBJ whole genome shotgun (WGS) entry which is preliminary data.</text>
</comment>
<dbReference type="Pfam" id="PF00443">
    <property type="entry name" value="UCH"/>
    <property type="match status" value="1"/>
</dbReference>
<dbReference type="Gene3D" id="3.90.70.10">
    <property type="entry name" value="Cysteine proteinases"/>
    <property type="match status" value="1"/>
</dbReference>
<dbReference type="GO" id="GO:0004843">
    <property type="term" value="F:cysteine-type deubiquitinase activity"/>
    <property type="evidence" value="ECO:0007669"/>
    <property type="project" value="InterPro"/>
</dbReference>
<feature type="region of interest" description="Disordered" evidence="2">
    <location>
        <begin position="578"/>
        <end position="602"/>
    </location>
</feature>
<evidence type="ECO:0000256" key="2">
    <source>
        <dbReference type="SAM" id="MobiDB-lite"/>
    </source>
</evidence>
<dbReference type="InterPro" id="IPR001394">
    <property type="entry name" value="Peptidase_C19_UCH"/>
</dbReference>
<evidence type="ECO:0000313" key="5">
    <source>
        <dbReference type="Proteomes" id="UP000639338"/>
    </source>
</evidence>
<evidence type="ECO:0000256" key="1">
    <source>
        <dbReference type="ARBA" id="ARBA00009085"/>
    </source>
</evidence>
<dbReference type="GO" id="GO:0005829">
    <property type="term" value="C:cytosol"/>
    <property type="evidence" value="ECO:0007669"/>
    <property type="project" value="TreeGrafter"/>
</dbReference>
<evidence type="ECO:0000313" key="4">
    <source>
        <dbReference type="EMBL" id="KAF7988594.1"/>
    </source>
</evidence>
<dbReference type="EMBL" id="JACMRX010000005">
    <property type="protein sequence ID" value="KAF7988594.1"/>
    <property type="molecule type" value="Genomic_DNA"/>
</dbReference>
<dbReference type="SUPFAM" id="SSF54001">
    <property type="entry name" value="Cysteine proteinases"/>
    <property type="match status" value="1"/>
</dbReference>
<feature type="region of interest" description="Disordered" evidence="2">
    <location>
        <begin position="868"/>
        <end position="890"/>
    </location>
</feature>
<dbReference type="InterPro" id="IPR050164">
    <property type="entry name" value="Peptidase_C19"/>
</dbReference>
<dbReference type="InterPro" id="IPR018200">
    <property type="entry name" value="USP_CS"/>
</dbReference>
<dbReference type="Pfam" id="PF21246">
    <property type="entry name" value="Usp38-like_N"/>
    <property type="match status" value="1"/>
</dbReference>
<name>A0A835CMN4_APHGI</name>
<dbReference type="PROSITE" id="PS50235">
    <property type="entry name" value="USP_3"/>
    <property type="match status" value="1"/>
</dbReference>
<dbReference type="InterPro" id="IPR028889">
    <property type="entry name" value="USP"/>
</dbReference>
<dbReference type="InterPro" id="IPR049407">
    <property type="entry name" value="Usp38-like_N"/>
</dbReference>
<gene>
    <name evidence="4" type="ORF">HCN44_001167</name>
</gene>
<keyword evidence="5" id="KW-1185">Reference proteome</keyword>
<evidence type="ECO:0000259" key="3">
    <source>
        <dbReference type="PROSITE" id="PS50235"/>
    </source>
</evidence>
<reference evidence="4 5" key="1">
    <citation type="submission" date="2020-08" db="EMBL/GenBank/DDBJ databases">
        <title>Aphidius gifuensis genome sequencing and assembly.</title>
        <authorList>
            <person name="Du Z."/>
        </authorList>
    </citation>
    <scope>NUCLEOTIDE SEQUENCE [LARGE SCALE GENOMIC DNA]</scope>
    <source>
        <strain evidence="4">YNYX2018</strain>
        <tissue evidence="4">Adults</tissue>
    </source>
</reference>